<protein>
    <recommendedName>
        <fullName evidence="6 7">Large ribosomal subunit protein bL20c</fullName>
    </recommendedName>
</protein>
<organism evidence="10">
    <name type="scientific">Haplopteris elongata</name>
    <dbReference type="NCBI Taxonomy" id="451070"/>
    <lineage>
        <taxon>Eukaryota</taxon>
        <taxon>Viridiplantae</taxon>
        <taxon>Streptophyta</taxon>
        <taxon>Embryophyta</taxon>
        <taxon>Tracheophyta</taxon>
        <taxon>Polypodiopsida</taxon>
        <taxon>Polypodiidae</taxon>
        <taxon>Polypodiales</taxon>
        <taxon>Pteridineae</taxon>
        <taxon>Pteridaceae</taxon>
        <taxon>Vittarioideae</taxon>
        <taxon>Haplopteris</taxon>
    </lineage>
</organism>
<evidence type="ECO:0000256" key="5">
    <source>
        <dbReference type="ARBA" id="ARBA00023274"/>
    </source>
</evidence>
<dbReference type="GO" id="GO:1990904">
    <property type="term" value="C:ribonucleoprotein complex"/>
    <property type="evidence" value="ECO:0007669"/>
    <property type="project" value="UniProtKB-KW"/>
</dbReference>
<dbReference type="GO" id="GO:0005840">
    <property type="term" value="C:ribosome"/>
    <property type="evidence" value="ECO:0007669"/>
    <property type="project" value="UniProtKB-KW"/>
</dbReference>
<evidence type="ECO:0000313" key="10">
    <source>
        <dbReference type="EMBL" id="AYW16184.1"/>
    </source>
</evidence>
<keyword evidence="5 7" id="KW-0687">Ribonucleoprotein</keyword>
<dbReference type="InterPro" id="IPR005813">
    <property type="entry name" value="Ribosomal_bL20"/>
</dbReference>
<dbReference type="NCBIfam" id="TIGR01032">
    <property type="entry name" value="rplT_bact"/>
    <property type="match status" value="1"/>
</dbReference>
<dbReference type="GO" id="GO:0019843">
    <property type="term" value="F:rRNA binding"/>
    <property type="evidence" value="ECO:0007669"/>
    <property type="project" value="UniProtKB-UniRule"/>
</dbReference>
<dbReference type="GO" id="GO:0003735">
    <property type="term" value="F:structural constituent of ribosome"/>
    <property type="evidence" value="ECO:0007669"/>
    <property type="project" value="InterPro"/>
</dbReference>
<dbReference type="PANTHER" id="PTHR10986">
    <property type="entry name" value="39S RIBOSOMAL PROTEIN L20"/>
    <property type="match status" value="1"/>
</dbReference>
<evidence type="ECO:0000256" key="4">
    <source>
        <dbReference type="ARBA" id="ARBA00022980"/>
    </source>
</evidence>
<sequence>MTRVKRGFVARKYRKNIVDFASGFRGAHSKLFRIANQQKGKALFFASEDRKNKKRTFRRLWISRINAAARRDGITHSSAIHGFYQNQVFLNRKTLAQIVILDAYCFKKIVQKIRCKGE</sequence>
<dbReference type="Pfam" id="PF00453">
    <property type="entry name" value="Ribosomal_L20"/>
    <property type="match status" value="1"/>
</dbReference>
<comment type="function">
    <text evidence="7 9">Binds directly to 23S ribosomal RNA and is necessary for the in vitro assembly process of the 50S ribosomal subunit. It is not involved in the protein synthesizing functions of that subunit.</text>
</comment>
<evidence type="ECO:0000256" key="6">
    <source>
        <dbReference type="ARBA" id="ARBA00035295"/>
    </source>
</evidence>
<reference evidence="10" key="1">
    <citation type="journal article" date="2018" name="Genome Biol. Evol.">
        <title>Mobile Elements Shape Plastome Evolution in Ferns.</title>
        <authorList>
            <person name="Robison T.A."/>
            <person name="Grusz A.L."/>
            <person name="Wolf P.G."/>
            <person name="Mower J.P."/>
            <person name="Fauskee B.D."/>
            <person name="Sosa K."/>
            <person name="Schuettpelz E.L."/>
        </authorList>
    </citation>
    <scope>NUCLEOTIDE SEQUENCE</scope>
</reference>
<dbReference type="Gene3D" id="1.10.1900.20">
    <property type="entry name" value="Ribosomal protein L20"/>
    <property type="match status" value="1"/>
</dbReference>
<dbReference type="GO" id="GO:0009507">
    <property type="term" value="C:chloroplast"/>
    <property type="evidence" value="ECO:0007669"/>
    <property type="project" value="UniProtKB-SubCell"/>
</dbReference>
<dbReference type="PROSITE" id="PS00937">
    <property type="entry name" value="RIBOSOMAL_L20"/>
    <property type="match status" value="1"/>
</dbReference>
<dbReference type="HAMAP" id="MF_00382">
    <property type="entry name" value="Ribosomal_bL20"/>
    <property type="match status" value="1"/>
</dbReference>
<gene>
    <name evidence="7 10" type="primary">rpl20</name>
</gene>
<dbReference type="GO" id="GO:0000027">
    <property type="term" value="P:ribosomal large subunit assembly"/>
    <property type="evidence" value="ECO:0007669"/>
    <property type="project" value="UniProtKB-UniRule"/>
</dbReference>
<evidence type="ECO:0000256" key="1">
    <source>
        <dbReference type="ARBA" id="ARBA00007698"/>
    </source>
</evidence>
<geneLocation type="chloroplast" evidence="10"/>
<evidence type="ECO:0000256" key="8">
    <source>
        <dbReference type="RuleBase" id="RU000561"/>
    </source>
</evidence>
<keyword evidence="3 7" id="KW-0694">RNA-binding</keyword>
<dbReference type="GO" id="GO:0006412">
    <property type="term" value="P:translation"/>
    <property type="evidence" value="ECO:0007669"/>
    <property type="project" value="InterPro"/>
</dbReference>
<dbReference type="SUPFAM" id="SSF74731">
    <property type="entry name" value="Ribosomal protein L20"/>
    <property type="match status" value="1"/>
</dbReference>
<dbReference type="AlphaFoldDB" id="A0A3G5CTJ8"/>
<keyword evidence="10" id="KW-0150">Chloroplast</keyword>
<dbReference type="InterPro" id="IPR049946">
    <property type="entry name" value="RIBOSOMAL_L20_CS"/>
</dbReference>
<proteinExistence type="inferred from homology"/>
<accession>A0A3G5CTJ8</accession>
<keyword evidence="10" id="KW-0934">Plastid</keyword>
<dbReference type="RefSeq" id="YP_009549122.1">
    <property type="nucleotide sequence ID" value="NC_040215.1"/>
</dbReference>
<keyword evidence="4 7" id="KW-0689">Ribosomal protein</keyword>
<comment type="similarity">
    <text evidence="1 7 8">Belongs to the bacterial ribosomal protein bL20 family.</text>
</comment>
<dbReference type="EMBL" id="MH173086">
    <property type="protein sequence ID" value="AYW16184.1"/>
    <property type="molecule type" value="Genomic_DNA"/>
</dbReference>
<dbReference type="GeneID" id="38747027"/>
<dbReference type="FunFam" id="1.10.1900.20:FF:000001">
    <property type="entry name" value="50S ribosomal protein L20"/>
    <property type="match status" value="1"/>
</dbReference>
<evidence type="ECO:0000256" key="7">
    <source>
        <dbReference type="HAMAP-Rule" id="MF_00382"/>
    </source>
</evidence>
<comment type="subcellular location">
    <subcellularLocation>
        <location evidence="7">Plastid</location>
        <location evidence="7">Chloroplast</location>
    </subcellularLocation>
</comment>
<keyword evidence="2 7" id="KW-0699">rRNA-binding</keyword>
<dbReference type="Gene3D" id="6.10.160.10">
    <property type="match status" value="1"/>
</dbReference>
<dbReference type="InterPro" id="IPR035566">
    <property type="entry name" value="Ribosomal_protein_bL20_C"/>
</dbReference>
<evidence type="ECO:0000256" key="3">
    <source>
        <dbReference type="ARBA" id="ARBA00022884"/>
    </source>
</evidence>
<name>A0A3G5CTJ8_9MONI</name>
<evidence type="ECO:0000256" key="2">
    <source>
        <dbReference type="ARBA" id="ARBA00022730"/>
    </source>
</evidence>
<evidence type="ECO:0000256" key="9">
    <source>
        <dbReference type="RuleBase" id="RU004311"/>
    </source>
</evidence>
<dbReference type="CDD" id="cd07026">
    <property type="entry name" value="Ribosomal_L20"/>
    <property type="match status" value="1"/>
</dbReference>
<dbReference type="PRINTS" id="PR00062">
    <property type="entry name" value="RIBOSOMALL20"/>
</dbReference>